<dbReference type="EMBL" id="CP006694">
    <property type="protein sequence ID" value="EKT88175.1"/>
    <property type="molecule type" value="Genomic_DNA"/>
</dbReference>
<dbReference type="Proteomes" id="UP000035800">
    <property type="component" value="Chromosome I"/>
</dbReference>
<name>K8YFM5_9LEPT</name>
<dbReference type="KEGG" id="lst:LSS_04284"/>
<evidence type="ECO:0000313" key="1">
    <source>
        <dbReference type="EMBL" id="EKT88175.1"/>
    </source>
</evidence>
<evidence type="ECO:0000313" key="2">
    <source>
        <dbReference type="Proteomes" id="UP000035800"/>
    </source>
</evidence>
<dbReference type="AlphaFoldDB" id="K8YFM5"/>
<accession>K8YFM5</accession>
<proteinExistence type="predicted"/>
<gene>
    <name evidence="1" type="ORF">LSS_04284</name>
</gene>
<sequence length="317" mass="37224">MFQNSLLMNKPITKRFFLSILVQFQFVSCIWLSTDIKYYDQTVESNTLEFSNVKTILIRMSEGDPQMIGDILGFMKYDDGTKTYRIRDRYPRMDMKNSKIPDKLRAVIKTIVSNVLFKSDYCDTIETQETLFLNETQLKTLFENSSYDTMGYPNTKTYYKNKTSVLRSSFSEKCNKIPEYSHTVDFTSDEIEILAGNKIEITSKYDRGNIVDLLNYILNYVTLGVMPLHAKFDTNVRFEHDDRYERARLLYSGTMSRSIWNYLIWPVWIFIPGSKIRFGGPIDYTPTLESPGESLFFKVEPFRKAVLTRILKERLKK</sequence>
<dbReference type="PATRIC" id="fig|758847.3.peg.892"/>
<reference evidence="1 2" key="2">
    <citation type="journal article" date="2014" name="Emerg. Microbes Infect.">
        <title>Potential impact on kidney infection: a whole-genome analysis of Leptospira santarosai serovar Shermani.</title>
        <authorList>
            <person name="Chou L.F."/>
            <person name="Chen T.W."/>
            <person name="Ko Y.C."/>
            <person name="Pan M.J."/>
            <person name="Tian Y.C."/>
            <person name="Chiu C.H."/>
            <person name="Tang P."/>
            <person name="Hung C.C."/>
            <person name="Yang C.W."/>
        </authorList>
    </citation>
    <scope>NUCLEOTIDE SEQUENCE</scope>
    <source>
        <strain evidence="1 2">LT 821</strain>
    </source>
</reference>
<reference evidence="1 2" key="1">
    <citation type="journal article" date="2012" name="Gene">
        <title>Sequence of Leptospira santarosai serovar Shermani genome and prediction of virulence-associated genes.</title>
        <authorList>
            <person name="Chou L.F."/>
            <person name="Chen Y.T."/>
            <person name="Lu C.W."/>
            <person name="Ko Y.C."/>
            <person name="Tang C.Y."/>
            <person name="Pan M.J."/>
            <person name="Tian Y.C."/>
            <person name="Chiu C.H."/>
            <person name="Hung C.C."/>
            <person name="Yang C.W."/>
        </authorList>
    </citation>
    <scope>NUCLEOTIDE SEQUENCE [LARGE SCALE GENOMIC DNA]</scope>
    <source>
        <strain evidence="1">LT 821</strain>
    </source>
</reference>
<protein>
    <submittedName>
        <fullName evidence="1">Uncharacterized protein</fullName>
    </submittedName>
</protein>
<organism evidence="1 2">
    <name type="scientific">Leptospira santarosai serovar Shermani str. LT 821</name>
    <dbReference type="NCBI Taxonomy" id="758847"/>
    <lineage>
        <taxon>Bacteria</taxon>
        <taxon>Pseudomonadati</taxon>
        <taxon>Spirochaetota</taxon>
        <taxon>Spirochaetia</taxon>
        <taxon>Leptospirales</taxon>
        <taxon>Leptospiraceae</taxon>
        <taxon>Leptospira</taxon>
    </lineage>
</organism>